<feature type="region of interest" description="Disordered" evidence="1">
    <location>
        <begin position="1"/>
        <end position="229"/>
    </location>
</feature>
<gene>
    <name evidence="2" type="ORF">BDW02DRAFT_193772</name>
</gene>
<dbReference type="EMBL" id="ML975481">
    <property type="protein sequence ID" value="KAF1828939.1"/>
    <property type="molecule type" value="Genomic_DNA"/>
</dbReference>
<protein>
    <submittedName>
        <fullName evidence="2">Uncharacterized protein</fullName>
    </submittedName>
</protein>
<evidence type="ECO:0000313" key="2">
    <source>
        <dbReference type="EMBL" id="KAF1828939.1"/>
    </source>
</evidence>
<proteinExistence type="predicted"/>
<feature type="compositionally biased region" description="Basic residues" evidence="1">
    <location>
        <begin position="43"/>
        <end position="59"/>
    </location>
</feature>
<evidence type="ECO:0000256" key="1">
    <source>
        <dbReference type="SAM" id="MobiDB-lite"/>
    </source>
</evidence>
<keyword evidence="3" id="KW-1185">Reference proteome</keyword>
<accession>A0A6A5JXI7</accession>
<sequence>MPSSEKEAADGPYGPDNPPPPPPGKPPGHSRQDGGAVDEVKEKRSKRGRPNREKRRRDYARRERERQSRTRTRSPSPDRLQDQGGRTYRERTPLALEDNGTSNRHGQRFDMIENAQRRRSRTPTRQGELRAATEWPTGAQLPPKQGLRVGSRSRTGDSYRPLYDREQQKEFDHGSRVDEDTKEQLGMGASRMHHPARVPPKDWDVRSTRESMTGRPHRSNTSTDNAPPTAYDLRGYDYRILRANANLPRSQQFVNGNGKVGPSIYGSEQRHDLGLCFSTFLTRHRCEMGLNCPWRHHPLSNEERSWIIEYGGENGKAFLANMDKWWGFPEVPVPGASMHGKADL</sequence>
<dbReference type="Proteomes" id="UP000800040">
    <property type="component" value="Unassembled WGS sequence"/>
</dbReference>
<name>A0A6A5JXI7_9PLEO</name>
<organism evidence="2 3">
    <name type="scientific">Decorospora gaudefroyi</name>
    <dbReference type="NCBI Taxonomy" id="184978"/>
    <lineage>
        <taxon>Eukaryota</taxon>
        <taxon>Fungi</taxon>
        <taxon>Dikarya</taxon>
        <taxon>Ascomycota</taxon>
        <taxon>Pezizomycotina</taxon>
        <taxon>Dothideomycetes</taxon>
        <taxon>Pleosporomycetidae</taxon>
        <taxon>Pleosporales</taxon>
        <taxon>Pleosporineae</taxon>
        <taxon>Pleosporaceae</taxon>
        <taxon>Decorospora</taxon>
    </lineage>
</organism>
<reference evidence="2" key="1">
    <citation type="submission" date="2020-01" db="EMBL/GenBank/DDBJ databases">
        <authorList>
            <consortium name="DOE Joint Genome Institute"/>
            <person name="Haridas S."/>
            <person name="Albert R."/>
            <person name="Binder M."/>
            <person name="Bloem J."/>
            <person name="Labutti K."/>
            <person name="Salamov A."/>
            <person name="Andreopoulos B."/>
            <person name="Baker S.E."/>
            <person name="Barry K."/>
            <person name="Bills G."/>
            <person name="Bluhm B.H."/>
            <person name="Cannon C."/>
            <person name="Castanera R."/>
            <person name="Culley D.E."/>
            <person name="Daum C."/>
            <person name="Ezra D."/>
            <person name="Gonzalez J.B."/>
            <person name="Henrissat B."/>
            <person name="Kuo A."/>
            <person name="Liang C."/>
            <person name="Lipzen A."/>
            <person name="Lutzoni F."/>
            <person name="Magnuson J."/>
            <person name="Mondo S."/>
            <person name="Nolan M."/>
            <person name="Ohm R."/>
            <person name="Pangilinan J."/>
            <person name="Park H.-J."/>
            <person name="Ramirez L."/>
            <person name="Alfaro M."/>
            <person name="Sun H."/>
            <person name="Tritt A."/>
            <person name="Yoshinaga Y."/>
            <person name="Zwiers L.-H."/>
            <person name="Turgeon B.G."/>
            <person name="Goodwin S.B."/>
            <person name="Spatafora J.W."/>
            <person name="Crous P.W."/>
            <person name="Grigoriev I.V."/>
        </authorList>
    </citation>
    <scope>NUCLEOTIDE SEQUENCE</scope>
    <source>
        <strain evidence="2">P77</strain>
    </source>
</reference>
<feature type="compositionally biased region" description="Basic and acidic residues" evidence="1">
    <location>
        <begin position="154"/>
        <end position="183"/>
    </location>
</feature>
<dbReference type="OrthoDB" id="3797593at2759"/>
<feature type="compositionally biased region" description="Pro residues" evidence="1">
    <location>
        <begin position="15"/>
        <end position="26"/>
    </location>
</feature>
<evidence type="ECO:0000313" key="3">
    <source>
        <dbReference type="Proteomes" id="UP000800040"/>
    </source>
</evidence>
<feature type="compositionally biased region" description="Basic and acidic residues" evidence="1">
    <location>
        <begin position="199"/>
        <end position="209"/>
    </location>
</feature>
<dbReference type="AlphaFoldDB" id="A0A6A5JXI7"/>